<dbReference type="AlphaFoldDB" id="A0A9K3PQM7"/>
<gene>
    <name evidence="1" type="ORF">IV203_003009</name>
</gene>
<accession>A0A9K3PQM7</accession>
<reference evidence="1" key="2">
    <citation type="submission" date="2021-04" db="EMBL/GenBank/DDBJ databases">
        <authorList>
            <person name="Podell S."/>
        </authorList>
    </citation>
    <scope>NUCLEOTIDE SEQUENCE</scope>
    <source>
        <strain evidence="1">Hildebrandi</strain>
    </source>
</reference>
<evidence type="ECO:0000313" key="2">
    <source>
        <dbReference type="Proteomes" id="UP000693970"/>
    </source>
</evidence>
<keyword evidence="2" id="KW-1185">Reference proteome</keyword>
<protein>
    <submittedName>
        <fullName evidence="1">Uncharacterized protein</fullName>
    </submittedName>
</protein>
<proteinExistence type="predicted"/>
<dbReference type="Proteomes" id="UP000693970">
    <property type="component" value="Unassembled WGS sequence"/>
</dbReference>
<reference evidence="1" key="1">
    <citation type="journal article" date="2021" name="Sci. Rep.">
        <title>Diploid genomic architecture of Nitzschia inconspicua, an elite biomass production diatom.</title>
        <authorList>
            <person name="Oliver A."/>
            <person name="Podell S."/>
            <person name="Pinowska A."/>
            <person name="Traller J.C."/>
            <person name="Smith S.R."/>
            <person name="McClure R."/>
            <person name="Beliaev A."/>
            <person name="Bohutskyi P."/>
            <person name="Hill E.A."/>
            <person name="Rabines A."/>
            <person name="Zheng H."/>
            <person name="Allen L.Z."/>
            <person name="Kuo A."/>
            <person name="Grigoriev I.V."/>
            <person name="Allen A.E."/>
            <person name="Hazlebeck D."/>
            <person name="Allen E.E."/>
        </authorList>
    </citation>
    <scope>NUCLEOTIDE SEQUENCE</scope>
    <source>
        <strain evidence="1">Hildebrandi</strain>
    </source>
</reference>
<dbReference type="OrthoDB" id="46669at2759"/>
<name>A0A9K3PQM7_9STRA</name>
<evidence type="ECO:0000313" key="1">
    <source>
        <dbReference type="EMBL" id="KAG7353654.1"/>
    </source>
</evidence>
<comment type="caution">
    <text evidence="1">The sequence shown here is derived from an EMBL/GenBank/DDBJ whole genome shotgun (WGS) entry which is preliminary data.</text>
</comment>
<sequence length="249" mass="28198">MPMAADSPSIRHTMHHHTITPAGISCLFFVDSERLGRPNAANAALPFFEEDKDRRQLDLCLVNLLRLQYWAMSVSDKLQRNKEDVEKLKSSYLEARLGCKVIVAQTKKIGGGANANVFMLKGLQVKDCLDDLRFYVDRPFKKAITQYSDDLIETLASIVEFDGLETTQDPSPRSELTLKMFTPQKGVYVQRMLAERIVPLTDDIMRLFGPDTKSRTMTVVQEFYPKEVPESVSKKLQQEASGMTPMTTD</sequence>
<dbReference type="EMBL" id="JAGRRH010000016">
    <property type="protein sequence ID" value="KAG7353654.1"/>
    <property type="molecule type" value="Genomic_DNA"/>
</dbReference>
<organism evidence="1 2">
    <name type="scientific">Nitzschia inconspicua</name>
    <dbReference type="NCBI Taxonomy" id="303405"/>
    <lineage>
        <taxon>Eukaryota</taxon>
        <taxon>Sar</taxon>
        <taxon>Stramenopiles</taxon>
        <taxon>Ochrophyta</taxon>
        <taxon>Bacillariophyta</taxon>
        <taxon>Bacillariophyceae</taxon>
        <taxon>Bacillariophycidae</taxon>
        <taxon>Bacillariales</taxon>
        <taxon>Bacillariaceae</taxon>
        <taxon>Nitzschia</taxon>
    </lineage>
</organism>